<organism evidence="2 3">
    <name type="scientific">Kipferlia bialata</name>
    <dbReference type="NCBI Taxonomy" id="797122"/>
    <lineage>
        <taxon>Eukaryota</taxon>
        <taxon>Metamonada</taxon>
        <taxon>Carpediemonas-like organisms</taxon>
        <taxon>Kipferlia</taxon>
    </lineage>
</organism>
<evidence type="ECO:0000313" key="2">
    <source>
        <dbReference type="EMBL" id="GIQ79617.1"/>
    </source>
</evidence>
<keyword evidence="3" id="KW-1185">Reference proteome</keyword>
<reference evidence="2 3" key="1">
    <citation type="journal article" date="2018" name="PLoS ONE">
        <title>The draft genome of Kipferlia bialata reveals reductive genome evolution in fornicate parasites.</title>
        <authorList>
            <person name="Tanifuji G."/>
            <person name="Takabayashi S."/>
            <person name="Kume K."/>
            <person name="Takagi M."/>
            <person name="Nakayama T."/>
            <person name="Kamikawa R."/>
            <person name="Inagaki Y."/>
            <person name="Hashimoto T."/>
        </authorList>
    </citation>
    <scope>NUCLEOTIDE SEQUENCE [LARGE SCALE GENOMIC DNA]</scope>
    <source>
        <strain evidence="2">NY0173</strain>
    </source>
</reference>
<dbReference type="Proteomes" id="UP000265618">
    <property type="component" value="Unassembled WGS sequence"/>
</dbReference>
<feature type="compositionally biased region" description="Basic and acidic residues" evidence="1">
    <location>
        <begin position="312"/>
        <end position="342"/>
    </location>
</feature>
<sequence length="392" mass="43267">MLHLPSLLSSVTPSTISTFLKTKAQVKHLDAVEVDCAALKASGPAGKDSVATKWKAAHDKGLHYLHLSVHLGGDDRQLLRTEAVEVAEVPTAPVTLGDIHTTKKNANVSTSTKAVLMARECDVKLWLRKEKTNYKSDVLLAELSLSIDALDAVRDASLSLSDKAHSHSHSRASSMASVLEVPDAADSMVFLFMGFRTSVQTVAEADKKSGTECIVSERNLEASKMLSRWLNSLETTTQSTGRGQSTLFSSFSQGKLAALNDEFSQRSRSRASGDFTPESSAYPPRQERERERERRTSEPVEIDSGRGSVSDIRTRFEQGERRLEEERERERETAARREADRLRQKRLRERAEAELAETATDVDNLSSSGDDDPYHVNMSTDEGVSASRLYGI</sequence>
<proteinExistence type="predicted"/>
<accession>A0A9K3GED7</accession>
<evidence type="ECO:0000256" key="1">
    <source>
        <dbReference type="SAM" id="MobiDB-lite"/>
    </source>
</evidence>
<dbReference type="AlphaFoldDB" id="A0A9K3GED7"/>
<protein>
    <submittedName>
        <fullName evidence="2">Uncharacterized protein</fullName>
    </submittedName>
</protein>
<feature type="compositionally biased region" description="Basic and acidic residues" evidence="1">
    <location>
        <begin position="285"/>
        <end position="298"/>
    </location>
</feature>
<name>A0A9K3GED7_9EUKA</name>
<dbReference type="EMBL" id="BDIP01000029">
    <property type="protein sequence ID" value="GIQ79617.1"/>
    <property type="molecule type" value="Genomic_DNA"/>
</dbReference>
<comment type="caution">
    <text evidence="2">The sequence shown here is derived from an EMBL/GenBank/DDBJ whole genome shotgun (WGS) entry which is preliminary data.</text>
</comment>
<evidence type="ECO:0000313" key="3">
    <source>
        <dbReference type="Proteomes" id="UP000265618"/>
    </source>
</evidence>
<gene>
    <name evidence="2" type="ORF">KIPB_000287</name>
</gene>
<feature type="region of interest" description="Disordered" evidence="1">
    <location>
        <begin position="262"/>
        <end position="392"/>
    </location>
</feature>